<dbReference type="Pfam" id="PF05175">
    <property type="entry name" value="MTS"/>
    <property type="match status" value="1"/>
</dbReference>
<dbReference type="InterPro" id="IPR050320">
    <property type="entry name" value="N5-glutamine_MTase"/>
</dbReference>
<dbReference type="PROSITE" id="PS00092">
    <property type="entry name" value="N6_MTASE"/>
    <property type="match status" value="1"/>
</dbReference>
<reference evidence="5 6" key="1">
    <citation type="submission" date="2022-04" db="EMBL/GenBank/DDBJ databases">
        <authorList>
            <person name="Huq M.A."/>
        </authorList>
    </citation>
    <scope>NUCLEOTIDE SEQUENCE [LARGE SCALE GENOMIC DNA]</scope>
    <source>
        <strain evidence="5 6">MAH-33</strain>
    </source>
</reference>
<keyword evidence="2" id="KW-0949">S-adenosyl-L-methionine</keyword>
<accession>A0ABT0E0T6</accession>
<feature type="region of interest" description="Disordered" evidence="3">
    <location>
        <begin position="1"/>
        <end position="25"/>
    </location>
</feature>
<evidence type="ECO:0000256" key="2">
    <source>
        <dbReference type="ARBA" id="ARBA00022691"/>
    </source>
</evidence>
<proteinExistence type="predicted"/>
<keyword evidence="6" id="KW-1185">Reference proteome</keyword>
<feature type="domain" description="Methyltransferase small" evidence="4">
    <location>
        <begin position="155"/>
        <end position="238"/>
    </location>
</feature>
<dbReference type="Proteomes" id="UP001203512">
    <property type="component" value="Unassembled WGS sequence"/>
</dbReference>
<dbReference type="InterPro" id="IPR002052">
    <property type="entry name" value="DNA_methylase_N6_adenine_CS"/>
</dbReference>
<keyword evidence="1 5" id="KW-0489">Methyltransferase</keyword>
<evidence type="ECO:0000256" key="1">
    <source>
        <dbReference type="ARBA" id="ARBA00022603"/>
    </source>
</evidence>
<organism evidence="5 6">
    <name type="scientific">Sphingobium agri</name>
    <dbReference type="NCBI Taxonomy" id="2933566"/>
    <lineage>
        <taxon>Bacteria</taxon>
        <taxon>Pseudomonadati</taxon>
        <taxon>Pseudomonadota</taxon>
        <taxon>Alphaproteobacteria</taxon>
        <taxon>Sphingomonadales</taxon>
        <taxon>Sphingomonadaceae</taxon>
        <taxon>Sphingobium</taxon>
    </lineage>
</organism>
<dbReference type="InterPro" id="IPR007848">
    <property type="entry name" value="Small_mtfrase_dom"/>
</dbReference>
<dbReference type="PANTHER" id="PTHR18895:SF74">
    <property type="entry name" value="MTRF1L RELEASE FACTOR GLUTAMINE METHYLTRANSFERASE"/>
    <property type="match status" value="1"/>
</dbReference>
<dbReference type="GO" id="GO:0008168">
    <property type="term" value="F:methyltransferase activity"/>
    <property type="evidence" value="ECO:0007669"/>
    <property type="project" value="UniProtKB-KW"/>
</dbReference>
<evidence type="ECO:0000256" key="3">
    <source>
        <dbReference type="SAM" id="MobiDB-lite"/>
    </source>
</evidence>
<dbReference type="GO" id="GO:0032259">
    <property type="term" value="P:methylation"/>
    <property type="evidence" value="ECO:0007669"/>
    <property type="project" value="UniProtKB-KW"/>
</dbReference>
<comment type="caution">
    <text evidence="5">The sequence shown here is derived from an EMBL/GenBank/DDBJ whole genome shotgun (WGS) entry which is preliminary data.</text>
</comment>
<dbReference type="PANTHER" id="PTHR18895">
    <property type="entry name" value="HEMK METHYLTRANSFERASE"/>
    <property type="match status" value="1"/>
</dbReference>
<keyword evidence="1 5" id="KW-0808">Transferase</keyword>
<name>A0ABT0E0T6_9SPHN</name>
<evidence type="ECO:0000259" key="4">
    <source>
        <dbReference type="Pfam" id="PF05175"/>
    </source>
</evidence>
<dbReference type="SUPFAM" id="SSF53335">
    <property type="entry name" value="S-adenosyl-L-methionine-dependent methyltransferases"/>
    <property type="match status" value="1"/>
</dbReference>
<evidence type="ECO:0000313" key="5">
    <source>
        <dbReference type="EMBL" id="MCK0532987.1"/>
    </source>
</evidence>
<dbReference type="InterPro" id="IPR029063">
    <property type="entry name" value="SAM-dependent_MTases_sf"/>
</dbReference>
<dbReference type="EMBL" id="JALKHS010000017">
    <property type="protein sequence ID" value="MCK0532987.1"/>
    <property type="molecule type" value="Genomic_DNA"/>
</dbReference>
<dbReference type="Gene3D" id="3.40.50.150">
    <property type="entry name" value="Vaccinia Virus protein VP39"/>
    <property type="match status" value="1"/>
</dbReference>
<dbReference type="RefSeq" id="WP_247234008.1">
    <property type="nucleotide sequence ID" value="NZ_JALKHS010000017.1"/>
</dbReference>
<evidence type="ECO:0000313" key="6">
    <source>
        <dbReference type="Proteomes" id="UP001203512"/>
    </source>
</evidence>
<gene>
    <name evidence="5" type="ORF">MU848_15465</name>
</gene>
<sequence>MEQMASGALFDDDPSQEQGWNPSVADTDGRAAALLDLLALLKARGYHFITPTPATHARLIERAPLRRAHDLRDVFGWSLPFDADLLEPELLHILDRARALEQHGDGLKSRFRVSSLGPDLLLHSAYPTDDQDAIFFGPDSYRFARLISDELSRCPQRDGARLVDMGTGAGVGGIVAAHHCPRVEIIMTDVNPAALRLARINAQAAGVDAHFCEAGDLSPIGGTFDLLLANPPYIVDSAGRAYRDGGGMHGAEISLTMARQAVPRLADDGRFILYTGSAIVGGNDELKVRLSSLAQEHGCLLRYAEIDPDVFGEELENPAYADVERIALISAVIERRAASN</sequence>
<protein>
    <submittedName>
        <fullName evidence="5">Class I SAM-dependent methyltransferase</fullName>
    </submittedName>
</protein>